<keyword evidence="1" id="KW-0472">Membrane</keyword>
<evidence type="ECO:0008006" key="4">
    <source>
        <dbReference type="Google" id="ProtNLM"/>
    </source>
</evidence>
<feature type="transmembrane region" description="Helical" evidence="1">
    <location>
        <begin position="158"/>
        <end position="183"/>
    </location>
</feature>
<dbReference type="Proteomes" id="UP000184241">
    <property type="component" value="Unassembled WGS sequence"/>
</dbReference>
<dbReference type="Pfam" id="PF11193">
    <property type="entry name" value="DUF2812"/>
    <property type="match status" value="1"/>
</dbReference>
<dbReference type="EMBL" id="FQXU01000014">
    <property type="protein sequence ID" value="SHI46575.1"/>
    <property type="molecule type" value="Genomic_DNA"/>
</dbReference>
<dbReference type="InterPro" id="IPR021359">
    <property type="entry name" value="DUF2812"/>
</dbReference>
<feature type="transmembrane region" description="Helical" evidence="1">
    <location>
        <begin position="237"/>
        <end position="257"/>
    </location>
</feature>
<sequence length="437" mass="51284">MRNKKKVYFDYEAYECSALEEYFEAMAESGWLIKSINRPFLSFEKIEPKKLKFSVDILNKISKYDPDDSYDALDYREYCEVAGWKYVCQDNKIQVFYTEDYNSTIDIHTDESEKFKSVVKASLGYMILYLFLVFVWGLNIKMQFSSDISYEATSNFSLFSLLLMFSLILIYSTKPISFIIWALKSRKRIRENKSIKYNNYKQLRLKNIFISSITVIYCVLFAVFILNDDNVPRSAAVVSLILIFGVVIGTVFVTRYIRKKRYSRQTNITLAIGGSFAYIFIFLAITGVMLTFDTLDYGDRNKVPEDKIELTINDLGYEEDNYSLYVDYSKSMVAEKLMYLTSSNEDDGLDYTLFKSKYSFLIKLQEKSLVKRIGKIMDDLELVDSNLPKDINVYTYRNEEAYIFVSKDKVLQIDVDFKDMNKDTFIDRVYEKLLKEN</sequence>
<feature type="transmembrane region" description="Helical" evidence="1">
    <location>
        <begin position="118"/>
        <end position="138"/>
    </location>
</feature>
<protein>
    <recommendedName>
        <fullName evidence="4">DUF2812 domain-containing protein</fullName>
    </recommendedName>
</protein>
<feature type="transmembrane region" description="Helical" evidence="1">
    <location>
        <begin position="204"/>
        <end position="225"/>
    </location>
</feature>
<proteinExistence type="predicted"/>
<evidence type="ECO:0000313" key="3">
    <source>
        <dbReference type="Proteomes" id="UP000184241"/>
    </source>
</evidence>
<keyword evidence="1" id="KW-0812">Transmembrane</keyword>
<dbReference type="AlphaFoldDB" id="A0A1M6BCY4"/>
<gene>
    <name evidence="2" type="ORF">SAMN02745941_03854</name>
</gene>
<organism evidence="2 3">
    <name type="scientific">Clostridium intestinale DSM 6191</name>
    <dbReference type="NCBI Taxonomy" id="1121320"/>
    <lineage>
        <taxon>Bacteria</taxon>
        <taxon>Bacillati</taxon>
        <taxon>Bacillota</taxon>
        <taxon>Clostridia</taxon>
        <taxon>Eubacteriales</taxon>
        <taxon>Clostridiaceae</taxon>
        <taxon>Clostridium</taxon>
    </lineage>
</organism>
<accession>A0A1M6BCY4</accession>
<evidence type="ECO:0000256" key="1">
    <source>
        <dbReference type="SAM" id="Phobius"/>
    </source>
</evidence>
<feature type="transmembrane region" description="Helical" evidence="1">
    <location>
        <begin position="269"/>
        <end position="292"/>
    </location>
</feature>
<keyword evidence="1" id="KW-1133">Transmembrane helix</keyword>
<dbReference type="RefSeq" id="WP_073022211.1">
    <property type="nucleotide sequence ID" value="NZ_FQXU01000014.1"/>
</dbReference>
<name>A0A1M6BCY4_9CLOT</name>
<reference evidence="2 3" key="1">
    <citation type="submission" date="2016-11" db="EMBL/GenBank/DDBJ databases">
        <authorList>
            <person name="Jaros S."/>
            <person name="Januszkiewicz K."/>
            <person name="Wedrychowicz H."/>
        </authorList>
    </citation>
    <scope>NUCLEOTIDE SEQUENCE [LARGE SCALE GENOMIC DNA]</scope>
    <source>
        <strain evidence="2 3">DSM 6191</strain>
    </source>
</reference>
<evidence type="ECO:0000313" key="2">
    <source>
        <dbReference type="EMBL" id="SHI46575.1"/>
    </source>
</evidence>